<proteinExistence type="predicted"/>
<protein>
    <submittedName>
        <fullName evidence="1">Uncharacterized protein</fullName>
    </submittedName>
</protein>
<evidence type="ECO:0000313" key="2">
    <source>
        <dbReference type="Proteomes" id="UP001230065"/>
    </source>
</evidence>
<organism evidence="1 2">
    <name type="scientific">Actinomyces oris</name>
    <dbReference type="NCBI Taxonomy" id="544580"/>
    <lineage>
        <taxon>Bacteria</taxon>
        <taxon>Bacillati</taxon>
        <taxon>Actinomycetota</taxon>
        <taxon>Actinomycetes</taxon>
        <taxon>Actinomycetales</taxon>
        <taxon>Actinomycetaceae</taxon>
        <taxon>Actinomyces</taxon>
    </lineage>
</organism>
<accession>A0AAW8L2J4</accession>
<dbReference type="EMBL" id="JAMZMF010000007">
    <property type="protein sequence ID" value="MDR0177510.1"/>
    <property type="molecule type" value="Genomic_DNA"/>
</dbReference>
<dbReference type="RefSeq" id="WP_308679630.1">
    <property type="nucleotide sequence ID" value="NZ_JAMZMF010000007.1"/>
</dbReference>
<evidence type="ECO:0000313" key="1">
    <source>
        <dbReference type="EMBL" id="MDR0177510.1"/>
    </source>
</evidence>
<comment type="caution">
    <text evidence="1">The sequence shown here is derived from an EMBL/GenBank/DDBJ whole genome shotgun (WGS) entry which is preliminary data.</text>
</comment>
<sequence>MTYEVDSEQAKDGLKNYLLRKKVVDRSTGIFGGLVNGVIDSATHYEPPKPKEIYYQVGAEGSAEAAATQGIAGAKAEIGAAVAIGGKVNLEKGTVTTYYKVNAQASGRAGVVGAGGQGEVSGEIVVAVTADNNDPDKVLNVSVTGSYDAQIGATTPLGIDNSAPLESGQVWTASVDLNSKEVSQMTRNFLAAAKVPGFNSGKDSLQELNQATATFVNAAVDRGVLTRQDVSKRSSKYGGRASLAYEVVTSAGIGYADETVEFSNGQYYSDGKWNRWEGC</sequence>
<name>A0AAW8L2J4_9ACTO</name>
<dbReference type="Proteomes" id="UP001230065">
    <property type="component" value="Unassembled WGS sequence"/>
</dbReference>
<dbReference type="AlphaFoldDB" id="A0AAW8L2J4"/>
<reference evidence="1" key="1">
    <citation type="submission" date="2022-06" db="EMBL/GenBank/DDBJ databases">
        <title>Draft Genome Sequences of Three Actinomyces oris Strains, Isolated from Healthy Human Feces.</title>
        <authorList>
            <person name="Ye Y."/>
            <person name="Liu C."/>
            <person name="Zhao J."/>
            <person name="Xu J."/>
            <person name="Huang H."/>
            <person name="Wang B."/>
            <person name="Wei J."/>
            <person name="Jing X."/>
        </authorList>
    </citation>
    <scope>NUCLEOTIDE SEQUENCE</scope>
    <source>
        <strain evidence="1">CNGBCC1803727</strain>
    </source>
</reference>
<gene>
    <name evidence="1" type="ORF">RF687_06060</name>
</gene>